<organism evidence="1 2">
    <name type="scientific">Racocetra persica</name>
    <dbReference type="NCBI Taxonomy" id="160502"/>
    <lineage>
        <taxon>Eukaryota</taxon>
        <taxon>Fungi</taxon>
        <taxon>Fungi incertae sedis</taxon>
        <taxon>Mucoromycota</taxon>
        <taxon>Glomeromycotina</taxon>
        <taxon>Glomeromycetes</taxon>
        <taxon>Diversisporales</taxon>
        <taxon>Gigasporaceae</taxon>
        <taxon>Racocetra</taxon>
    </lineage>
</organism>
<comment type="caution">
    <text evidence="1">The sequence shown here is derived from an EMBL/GenBank/DDBJ whole genome shotgun (WGS) entry which is preliminary data.</text>
</comment>
<reference evidence="1" key="1">
    <citation type="submission" date="2021-06" db="EMBL/GenBank/DDBJ databases">
        <authorList>
            <person name="Kallberg Y."/>
            <person name="Tangrot J."/>
            <person name="Rosling A."/>
        </authorList>
    </citation>
    <scope>NUCLEOTIDE SEQUENCE</scope>
    <source>
        <strain evidence="1">MA461A</strain>
    </source>
</reference>
<feature type="non-terminal residue" evidence="1">
    <location>
        <position position="77"/>
    </location>
</feature>
<dbReference type="EMBL" id="CAJVQC010026091">
    <property type="protein sequence ID" value="CAG8732065.1"/>
    <property type="molecule type" value="Genomic_DNA"/>
</dbReference>
<keyword evidence="2" id="KW-1185">Reference proteome</keyword>
<protein>
    <submittedName>
        <fullName evidence="1">7774_t:CDS:1</fullName>
    </submittedName>
</protein>
<accession>A0ACA9Q1U8</accession>
<evidence type="ECO:0000313" key="2">
    <source>
        <dbReference type="Proteomes" id="UP000789920"/>
    </source>
</evidence>
<dbReference type="Proteomes" id="UP000789920">
    <property type="component" value="Unassembled WGS sequence"/>
</dbReference>
<name>A0ACA9Q1U8_9GLOM</name>
<sequence>MCLQMVVRLLEFEYREDDDHYNTNAVFSAQTLESLILASHQNFEEIFFGWPEDCRQEGYAQVLNSISMNYPNLARLG</sequence>
<proteinExistence type="predicted"/>
<gene>
    <name evidence="1" type="ORF">RPERSI_LOCUS12261</name>
</gene>
<evidence type="ECO:0000313" key="1">
    <source>
        <dbReference type="EMBL" id="CAG8732065.1"/>
    </source>
</evidence>